<keyword evidence="4" id="KW-0539">Nucleus</keyword>
<name>A0A5E4MEL7_9HEMI</name>
<dbReference type="OrthoDB" id="514823at2759"/>
<dbReference type="InterPro" id="IPR019038">
    <property type="entry name" value="POLD3"/>
</dbReference>
<dbReference type="InterPro" id="IPR041913">
    <property type="entry name" value="POLD3_sf"/>
</dbReference>
<keyword evidence="3" id="KW-0235">DNA replication</keyword>
<organism evidence="6 7">
    <name type="scientific">Cinara cedri</name>
    <dbReference type="NCBI Taxonomy" id="506608"/>
    <lineage>
        <taxon>Eukaryota</taxon>
        <taxon>Metazoa</taxon>
        <taxon>Ecdysozoa</taxon>
        <taxon>Arthropoda</taxon>
        <taxon>Hexapoda</taxon>
        <taxon>Insecta</taxon>
        <taxon>Pterygota</taxon>
        <taxon>Neoptera</taxon>
        <taxon>Paraneoptera</taxon>
        <taxon>Hemiptera</taxon>
        <taxon>Sternorrhyncha</taxon>
        <taxon>Aphidomorpha</taxon>
        <taxon>Aphidoidea</taxon>
        <taxon>Aphididae</taxon>
        <taxon>Lachninae</taxon>
        <taxon>Cinara</taxon>
    </lineage>
</organism>
<dbReference type="Pfam" id="PF09507">
    <property type="entry name" value="CDC27"/>
    <property type="match status" value="1"/>
</dbReference>
<dbReference type="Proteomes" id="UP000325440">
    <property type="component" value="Unassembled WGS sequence"/>
</dbReference>
<dbReference type="AlphaFoldDB" id="A0A5E4MEL7"/>
<dbReference type="GO" id="GO:0043625">
    <property type="term" value="C:delta DNA polymerase complex"/>
    <property type="evidence" value="ECO:0007669"/>
    <property type="project" value="InterPro"/>
</dbReference>
<evidence type="ECO:0000256" key="3">
    <source>
        <dbReference type="ARBA" id="ARBA00022705"/>
    </source>
</evidence>
<keyword evidence="7" id="KW-1185">Reference proteome</keyword>
<dbReference type="GO" id="GO:0006297">
    <property type="term" value="P:nucleotide-excision repair, DNA gap filling"/>
    <property type="evidence" value="ECO:0007669"/>
    <property type="project" value="TreeGrafter"/>
</dbReference>
<sequence>METKIINEQLEDKQQIVTYKYLSQKLAIHPNKAKQLLKDYACKLTDDKNYSVSIIIGGILKETDEFCIVLANDDHAKTVRRRFKKINFEHLYSIQPISRLSDINNALYLVDSSENNFVNLPSSIKKTEKGIMSIPVKSVETAMEIDVPLGKETNSTSNTVSNYSKQIVSKQSVKTELDKTQKNNNKLESFVEKNENNKTKPEEIEKKVIPKKINSDFFTKFKKSNNLDNTKADIKEKVSTENVIIDQIKDEDVEVSKPKKNNPQENLNSKNEVKTKKKSLKKKNDEKKSNTKVKRKRIQTFDSSDEEIDSEEEDKKRSETIMDVEEEVDFVQPTPPRPTIRENKKKEKQMTTSTFIDDDGFVCTTKEVKLVEIECEPSESVGNVENLVANELDTEPINKKPKPCESDINIQKEKNKVKNKPSKNNKSTQGMKQSSLTSFFKTK</sequence>
<evidence type="ECO:0000256" key="2">
    <source>
        <dbReference type="ARBA" id="ARBA00017589"/>
    </source>
</evidence>
<dbReference type="EMBL" id="CABPRJ010000476">
    <property type="protein sequence ID" value="VVC27706.1"/>
    <property type="molecule type" value="Genomic_DNA"/>
</dbReference>
<feature type="compositionally biased region" description="Basic and acidic residues" evidence="5">
    <location>
        <begin position="339"/>
        <end position="349"/>
    </location>
</feature>
<dbReference type="PANTHER" id="PTHR17598">
    <property type="entry name" value="DNA POLYMERASE DELTA SUBUNIT 3"/>
    <property type="match status" value="1"/>
</dbReference>
<evidence type="ECO:0000256" key="5">
    <source>
        <dbReference type="SAM" id="MobiDB-lite"/>
    </source>
</evidence>
<evidence type="ECO:0000313" key="6">
    <source>
        <dbReference type="EMBL" id="VVC27706.1"/>
    </source>
</evidence>
<feature type="compositionally biased region" description="Acidic residues" evidence="5">
    <location>
        <begin position="303"/>
        <end position="312"/>
    </location>
</feature>
<accession>A0A5E4MEL7</accession>
<dbReference type="GO" id="GO:1904161">
    <property type="term" value="P:DNA synthesis involved in UV-damage excision repair"/>
    <property type="evidence" value="ECO:0007669"/>
    <property type="project" value="TreeGrafter"/>
</dbReference>
<feature type="compositionally biased region" description="Polar residues" evidence="5">
    <location>
        <begin position="427"/>
        <end position="443"/>
    </location>
</feature>
<evidence type="ECO:0000256" key="4">
    <source>
        <dbReference type="ARBA" id="ARBA00023242"/>
    </source>
</evidence>
<dbReference type="GO" id="GO:0003887">
    <property type="term" value="F:DNA-directed DNA polymerase activity"/>
    <property type="evidence" value="ECO:0007669"/>
    <property type="project" value="TreeGrafter"/>
</dbReference>
<feature type="region of interest" description="Disordered" evidence="5">
    <location>
        <begin position="392"/>
        <end position="443"/>
    </location>
</feature>
<feature type="compositionally biased region" description="Basic and acidic residues" evidence="5">
    <location>
        <begin position="396"/>
        <end position="416"/>
    </location>
</feature>
<proteinExistence type="predicted"/>
<dbReference type="PANTHER" id="PTHR17598:SF13">
    <property type="entry name" value="DNA POLYMERASE DELTA SUBUNIT 3"/>
    <property type="match status" value="1"/>
</dbReference>
<gene>
    <name evidence="6" type="ORF">CINCED_3A023625</name>
</gene>
<protein>
    <recommendedName>
        <fullName evidence="2">DNA polymerase delta subunit 3</fullName>
    </recommendedName>
</protein>
<comment type="subcellular location">
    <subcellularLocation>
        <location evidence="1">Nucleus</location>
    </subcellularLocation>
</comment>
<feature type="region of interest" description="Disordered" evidence="5">
    <location>
        <begin position="254"/>
        <end position="352"/>
    </location>
</feature>
<reference evidence="6 7" key="1">
    <citation type="submission" date="2019-08" db="EMBL/GenBank/DDBJ databases">
        <authorList>
            <person name="Alioto T."/>
            <person name="Alioto T."/>
            <person name="Gomez Garrido J."/>
        </authorList>
    </citation>
    <scope>NUCLEOTIDE SEQUENCE [LARGE SCALE GENOMIC DNA]</scope>
</reference>
<dbReference type="Gene3D" id="3.90.1030.20">
    <property type="entry name" value="DNA polymerase delta, p66 (Cdc27) subunit, wHTH domain"/>
    <property type="match status" value="1"/>
</dbReference>
<evidence type="ECO:0000313" key="7">
    <source>
        <dbReference type="Proteomes" id="UP000325440"/>
    </source>
</evidence>
<evidence type="ECO:0000256" key="1">
    <source>
        <dbReference type="ARBA" id="ARBA00004123"/>
    </source>
</evidence>
<dbReference type="GO" id="GO:0006271">
    <property type="term" value="P:DNA strand elongation involved in DNA replication"/>
    <property type="evidence" value="ECO:0007669"/>
    <property type="project" value="TreeGrafter"/>
</dbReference>